<dbReference type="GO" id="GO:0043953">
    <property type="term" value="P:protein transport by the Tat complex"/>
    <property type="evidence" value="ECO:0007669"/>
    <property type="project" value="UniProtKB-UniRule"/>
</dbReference>
<evidence type="ECO:0000256" key="7">
    <source>
        <dbReference type="ARBA" id="ARBA00023010"/>
    </source>
</evidence>
<evidence type="ECO:0000256" key="3">
    <source>
        <dbReference type="ARBA" id="ARBA00022475"/>
    </source>
</evidence>
<reference evidence="11" key="3">
    <citation type="submission" date="2022-06" db="EMBL/GenBank/DDBJ databases">
        <title>Resources to Facilitate Use of the Altered Schaedler Flora (ASF) Mouse Model to Study Microbiome Function.</title>
        <authorList>
            <person name="Proctor A."/>
            <person name="Parvinroo S."/>
            <person name="Richie T."/>
            <person name="Jia X."/>
            <person name="Lee S.T.M."/>
            <person name="Karp P.D."/>
            <person name="Paley S."/>
            <person name="Kostic A.D."/>
            <person name="Pierre J.F."/>
            <person name="Wannemuehler M.J."/>
            <person name="Phillips G.J."/>
        </authorList>
    </citation>
    <scope>NUCLEOTIDE SEQUENCE</scope>
    <source>
        <strain evidence="11">ASF457</strain>
    </source>
</reference>
<evidence type="ECO:0000256" key="4">
    <source>
        <dbReference type="ARBA" id="ARBA00022692"/>
    </source>
</evidence>
<feature type="compositionally biased region" description="Basic and acidic residues" evidence="10">
    <location>
        <begin position="58"/>
        <end position="76"/>
    </location>
</feature>
<gene>
    <name evidence="11" type="primary">tatA_2</name>
    <name evidence="9" type="synonym">tatA</name>
    <name evidence="11" type="ORF">N508_001265</name>
</gene>
<evidence type="ECO:0000313" key="11">
    <source>
        <dbReference type="EMBL" id="USF24183.1"/>
    </source>
</evidence>
<accession>V2QC26</accession>
<dbReference type="KEGG" id="msch:N508_001265"/>
<dbReference type="RefSeq" id="WP_023275552.1">
    <property type="nucleotide sequence ID" value="NZ_CP097562.1"/>
</dbReference>
<keyword evidence="8 9" id="KW-0472">Membrane</keyword>
<organism evidence="11 12">
    <name type="scientific">Mucispirillum schaedleri ASF457</name>
    <dbReference type="NCBI Taxonomy" id="1379858"/>
    <lineage>
        <taxon>Bacteria</taxon>
        <taxon>Pseudomonadati</taxon>
        <taxon>Deferribacterota</taxon>
        <taxon>Deferribacteres</taxon>
        <taxon>Deferribacterales</taxon>
        <taxon>Mucispirillaceae</taxon>
        <taxon>Mucispirillum</taxon>
    </lineage>
</organism>
<dbReference type="EMBL" id="CP097562">
    <property type="protein sequence ID" value="USF24183.1"/>
    <property type="molecule type" value="Genomic_DNA"/>
</dbReference>
<evidence type="ECO:0000256" key="10">
    <source>
        <dbReference type="SAM" id="MobiDB-lite"/>
    </source>
</evidence>
<evidence type="ECO:0000256" key="9">
    <source>
        <dbReference type="HAMAP-Rule" id="MF_00236"/>
    </source>
</evidence>
<comment type="subunit">
    <text evidence="9">Forms a complex with TatC.</text>
</comment>
<sequence length="76" mass="8226">MGSIGPWQVIIILLVVVLLFGAKKLPQIGKGMGEALRNFKKSVNDIDDATDITPIASKRNEDISKTANSSEEKKDA</sequence>
<reference evidence="11" key="1">
    <citation type="journal article" date="2014" name="Genome Announc.">
        <title>Draft genome sequences of the altered schaedler flora, a defined bacterial community from gnotobiotic mice.</title>
        <authorList>
            <person name="Wannemuehler M.J."/>
            <person name="Overstreet A.M."/>
            <person name="Ward D.V."/>
            <person name="Phillips G.J."/>
        </authorList>
    </citation>
    <scope>NUCLEOTIDE SEQUENCE</scope>
    <source>
        <strain evidence="11">ASF457</strain>
    </source>
</reference>
<comment type="function">
    <text evidence="9">Part of the twin-arginine translocation (Tat) system that transports large folded proteins containing a characteristic twin-arginine motif in their signal peptide across membranes. TatA could form the protein-conducting channel of the Tat system.</text>
</comment>
<dbReference type="PANTHER" id="PTHR42982:SF1">
    <property type="entry name" value="SEC-INDEPENDENT PROTEIN TRANSLOCASE PROTEIN TATA"/>
    <property type="match status" value="1"/>
</dbReference>
<evidence type="ECO:0000256" key="6">
    <source>
        <dbReference type="ARBA" id="ARBA00022989"/>
    </source>
</evidence>
<evidence type="ECO:0000313" key="12">
    <source>
        <dbReference type="Proteomes" id="UP000017429"/>
    </source>
</evidence>
<dbReference type="GO" id="GO:0008320">
    <property type="term" value="F:protein transmembrane transporter activity"/>
    <property type="evidence" value="ECO:0007669"/>
    <property type="project" value="UniProtKB-UniRule"/>
</dbReference>
<dbReference type="InterPro" id="IPR006312">
    <property type="entry name" value="TatA/E"/>
</dbReference>
<evidence type="ECO:0000256" key="5">
    <source>
        <dbReference type="ARBA" id="ARBA00022927"/>
    </source>
</evidence>
<dbReference type="GO" id="GO:0033281">
    <property type="term" value="C:TAT protein transport complex"/>
    <property type="evidence" value="ECO:0007669"/>
    <property type="project" value="UniProtKB-UniRule"/>
</dbReference>
<keyword evidence="7 9" id="KW-0811">Translocation</keyword>
<name>V2QC26_9BACT</name>
<protein>
    <recommendedName>
        <fullName evidence="9">Sec-independent protein translocase protein TatA</fullName>
    </recommendedName>
</protein>
<keyword evidence="4 9" id="KW-0812">Transmembrane</keyword>
<comment type="similarity">
    <text evidence="9">Belongs to the TatA/E family.</text>
</comment>
<proteinExistence type="inferred from homology"/>
<dbReference type="Proteomes" id="UP000017429">
    <property type="component" value="Chromosome"/>
</dbReference>
<evidence type="ECO:0000256" key="1">
    <source>
        <dbReference type="ARBA" id="ARBA00004162"/>
    </source>
</evidence>
<dbReference type="NCBIfam" id="TIGR01411">
    <property type="entry name" value="tatAE"/>
    <property type="match status" value="1"/>
</dbReference>
<keyword evidence="5 9" id="KW-0653">Protein transport</keyword>
<feature type="region of interest" description="Disordered" evidence="10">
    <location>
        <begin position="57"/>
        <end position="76"/>
    </location>
</feature>
<dbReference type="PANTHER" id="PTHR42982">
    <property type="entry name" value="SEC-INDEPENDENT PROTEIN TRANSLOCASE PROTEIN TATA"/>
    <property type="match status" value="1"/>
</dbReference>
<dbReference type="eggNOG" id="COG1826">
    <property type="taxonomic scope" value="Bacteria"/>
</dbReference>
<dbReference type="AlphaFoldDB" id="V2QC26"/>
<reference evidence="11" key="2">
    <citation type="submission" date="2022-05" db="EMBL/GenBank/DDBJ databases">
        <authorList>
            <person name="Proctor A.L."/>
            <person name="Phillips G.J."/>
            <person name="Wannemuehler M.J."/>
        </authorList>
    </citation>
    <scope>NUCLEOTIDE SEQUENCE</scope>
    <source>
        <strain evidence="11">ASF457</strain>
    </source>
</reference>
<dbReference type="HAMAP" id="MF_00236">
    <property type="entry name" value="TatA_E"/>
    <property type="match status" value="1"/>
</dbReference>
<dbReference type="Pfam" id="PF02416">
    <property type="entry name" value="TatA_B_E"/>
    <property type="match status" value="1"/>
</dbReference>
<dbReference type="Gene3D" id="1.20.5.3310">
    <property type="match status" value="1"/>
</dbReference>
<feature type="transmembrane region" description="Helical" evidence="9">
    <location>
        <begin position="6"/>
        <end position="22"/>
    </location>
</feature>
<evidence type="ECO:0000256" key="2">
    <source>
        <dbReference type="ARBA" id="ARBA00022448"/>
    </source>
</evidence>
<keyword evidence="2 9" id="KW-0813">Transport</keyword>
<keyword evidence="12" id="KW-1185">Reference proteome</keyword>
<comment type="subcellular location">
    <subcellularLocation>
        <location evidence="1 9">Cell membrane</location>
        <topology evidence="1 9">Single-pass membrane protein</topology>
    </subcellularLocation>
</comment>
<keyword evidence="6 9" id="KW-1133">Transmembrane helix</keyword>
<keyword evidence="3 9" id="KW-1003">Cell membrane</keyword>
<dbReference type="InterPro" id="IPR003369">
    <property type="entry name" value="TatA/B/E"/>
</dbReference>
<evidence type="ECO:0000256" key="8">
    <source>
        <dbReference type="ARBA" id="ARBA00023136"/>
    </source>
</evidence>